<keyword evidence="1" id="KW-1133">Transmembrane helix</keyword>
<feature type="transmembrane region" description="Helical" evidence="1">
    <location>
        <begin position="220"/>
        <end position="237"/>
    </location>
</feature>
<feature type="transmembrane region" description="Helical" evidence="1">
    <location>
        <begin position="296"/>
        <end position="321"/>
    </location>
</feature>
<keyword evidence="1" id="KW-0472">Membrane</keyword>
<feature type="transmembrane region" description="Helical" evidence="1">
    <location>
        <begin position="61"/>
        <end position="78"/>
    </location>
</feature>
<keyword evidence="1" id="KW-0812">Transmembrane</keyword>
<evidence type="ECO:0008006" key="4">
    <source>
        <dbReference type="Google" id="ProtNLM"/>
    </source>
</evidence>
<feature type="transmembrane region" description="Helical" evidence="1">
    <location>
        <begin position="328"/>
        <end position="350"/>
    </location>
</feature>
<protein>
    <recommendedName>
        <fullName evidence="4">Na+/glutamate symporter</fullName>
    </recommendedName>
</protein>
<evidence type="ECO:0000256" key="1">
    <source>
        <dbReference type="SAM" id="Phobius"/>
    </source>
</evidence>
<feature type="transmembrane region" description="Helical" evidence="1">
    <location>
        <begin position="90"/>
        <end position="112"/>
    </location>
</feature>
<name>A0A9D2PBT9_9FIRM</name>
<evidence type="ECO:0000313" key="3">
    <source>
        <dbReference type="Proteomes" id="UP000823883"/>
    </source>
</evidence>
<organism evidence="2 3">
    <name type="scientific">Candidatus Lachnoclostridium pullistercoris</name>
    <dbReference type="NCBI Taxonomy" id="2838632"/>
    <lineage>
        <taxon>Bacteria</taxon>
        <taxon>Bacillati</taxon>
        <taxon>Bacillota</taxon>
        <taxon>Clostridia</taxon>
        <taxon>Lachnospirales</taxon>
        <taxon>Lachnospiraceae</taxon>
    </lineage>
</organism>
<feature type="transmembrane region" description="Helical" evidence="1">
    <location>
        <begin position="376"/>
        <end position="396"/>
    </location>
</feature>
<reference evidence="2" key="1">
    <citation type="journal article" date="2021" name="PeerJ">
        <title>Extensive microbial diversity within the chicken gut microbiome revealed by metagenomics and culture.</title>
        <authorList>
            <person name="Gilroy R."/>
            <person name="Ravi A."/>
            <person name="Getino M."/>
            <person name="Pursley I."/>
            <person name="Horton D.L."/>
            <person name="Alikhan N.F."/>
            <person name="Baker D."/>
            <person name="Gharbi K."/>
            <person name="Hall N."/>
            <person name="Watson M."/>
            <person name="Adriaenssens E.M."/>
            <person name="Foster-Nyarko E."/>
            <person name="Jarju S."/>
            <person name="Secka A."/>
            <person name="Antonio M."/>
            <person name="Oren A."/>
            <person name="Chaudhuri R.R."/>
            <person name="La Ragione R."/>
            <person name="Hildebrand F."/>
            <person name="Pallen M.J."/>
        </authorList>
    </citation>
    <scope>NUCLEOTIDE SEQUENCE</scope>
    <source>
        <strain evidence="2">CHK183-5548</strain>
    </source>
</reference>
<dbReference type="EMBL" id="DWWL01000027">
    <property type="protein sequence ID" value="HJC47314.1"/>
    <property type="molecule type" value="Genomic_DNA"/>
</dbReference>
<proteinExistence type="predicted"/>
<accession>A0A9D2PBT9</accession>
<dbReference type="InterPro" id="IPR049576">
    <property type="entry name" value="HDC-like"/>
</dbReference>
<dbReference type="AlphaFoldDB" id="A0A9D2PBT9"/>
<feature type="transmembrane region" description="Helical" evidence="1">
    <location>
        <begin position="6"/>
        <end position="23"/>
    </location>
</feature>
<comment type="caution">
    <text evidence="2">The sequence shown here is derived from an EMBL/GenBank/DDBJ whole genome shotgun (WGS) entry which is preliminary data.</text>
</comment>
<reference evidence="2" key="2">
    <citation type="submission" date="2021-04" db="EMBL/GenBank/DDBJ databases">
        <authorList>
            <person name="Gilroy R."/>
        </authorList>
    </citation>
    <scope>NUCLEOTIDE SEQUENCE</scope>
    <source>
        <strain evidence="2">CHK183-5548</strain>
    </source>
</reference>
<dbReference type="CDD" id="cd21416">
    <property type="entry name" value="HDC_protein"/>
    <property type="match status" value="1"/>
</dbReference>
<evidence type="ECO:0000313" key="2">
    <source>
        <dbReference type="EMBL" id="HJC47314.1"/>
    </source>
</evidence>
<feature type="transmembrane region" description="Helical" evidence="1">
    <location>
        <begin position="146"/>
        <end position="169"/>
    </location>
</feature>
<feature type="transmembrane region" description="Helical" evidence="1">
    <location>
        <begin position="30"/>
        <end position="49"/>
    </location>
</feature>
<dbReference type="Proteomes" id="UP000823883">
    <property type="component" value="Unassembled WGS sequence"/>
</dbReference>
<sequence>MQWTLVTALTTVFIAMYIAEIVTKKTKARVPSLLVVSVIFLAGYWSGLFPRDILDTAMVNSMRQVMLLFVLINIGTMFDIQQIKSEWKTVIVILAAVAGIVVIVTPIGSAVFGKDMALAAVPPLTGGGMATIIMSDQAAAMGLPEIAMLATLIFVFQGFFGFPLTSFFLRKEGRVMIEQFRKNKSSVKTSAASGAAVSKAAAAEKKTINSMVPEKYKTPTYYLTKLGILAVIVYIINLFTGQFFSQTILEIAIGVIGVMCGFLEKEPLKKAQSMGILQLCLTASFMRNFADSTPQQLFGLIVPIFGFLVMASIAIAVASILVGKVMKFSVSMSMAIGLNCFLGFPFNYIICDEAVNAVGETEEEREYLNGILMPKMIISGIVAVSMVSTLVAGMFVGMM</sequence>
<gene>
    <name evidence="2" type="ORF">IAA04_04610</name>
</gene>